<accession>A0ABT5V932</accession>
<dbReference type="Gene3D" id="6.20.240.60">
    <property type="match status" value="1"/>
</dbReference>
<evidence type="ECO:0000256" key="2">
    <source>
        <dbReference type="SAM" id="SignalP"/>
    </source>
</evidence>
<keyword evidence="6" id="KW-1185">Reference proteome</keyword>
<dbReference type="Gene3D" id="1.10.101.10">
    <property type="entry name" value="PGBD-like superfamily/PGBD"/>
    <property type="match status" value="1"/>
</dbReference>
<feature type="domain" description="Cell wall hydrolase SleB" evidence="4">
    <location>
        <begin position="282"/>
        <end position="380"/>
    </location>
</feature>
<keyword evidence="5" id="KW-0378">Hydrolase</keyword>
<evidence type="ECO:0000256" key="1">
    <source>
        <dbReference type="SAM" id="MobiDB-lite"/>
    </source>
</evidence>
<sequence>MANKLKYPLVTIICFTIMFGGVLQPTAQAFTDQIIQRGATGDDVVELQARLQYIGFYNQKIDGVYGWSTYWAVRNYQNEFGLNVDGLVGPQMKERLERTTNFNKEFVHKALNEGRSFTHYGTTPLEIQKGPKGSRGQKAQKGAPKEEQQARQQAQPAPRGEQPADPAPAPDARAQEAPPQQQQQPAQPTPEQQPEQPAPEQPAPEQPAEQPAPAEEPTPEPEEPAAPEPEAPEPEEPVPAEETPDAPAGDEPNIEQAMNVPAGFSDNDIQLMAQCVYAEARGEPYVGMVAVAAVILNRVNSEDFPNTISEVIYEPRAFEPVANGEIYNNPSEEARRAVMDAINGQDPTGHALYFFNPATARSPWVWSRPQIKTIGKHVFAK</sequence>
<dbReference type="InterPro" id="IPR002477">
    <property type="entry name" value="Peptidoglycan-bd-like"/>
</dbReference>
<gene>
    <name evidence="5" type="ORF">N7Z68_00955</name>
</gene>
<evidence type="ECO:0000259" key="4">
    <source>
        <dbReference type="Pfam" id="PF07486"/>
    </source>
</evidence>
<evidence type="ECO:0000313" key="6">
    <source>
        <dbReference type="Proteomes" id="UP001148125"/>
    </source>
</evidence>
<feature type="chain" id="PRO_5046193382" evidence="2">
    <location>
        <begin position="30"/>
        <end position="381"/>
    </location>
</feature>
<feature type="compositionally biased region" description="Low complexity" evidence="1">
    <location>
        <begin position="150"/>
        <end position="195"/>
    </location>
</feature>
<dbReference type="Gene3D" id="1.10.10.2520">
    <property type="entry name" value="Cell wall hydrolase SleB, domain 1"/>
    <property type="match status" value="1"/>
</dbReference>
<evidence type="ECO:0000259" key="3">
    <source>
        <dbReference type="Pfam" id="PF01471"/>
    </source>
</evidence>
<dbReference type="InterPro" id="IPR036365">
    <property type="entry name" value="PGBD-like_sf"/>
</dbReference>
<dbReference type="InterPro" id="IPR011105">
    <property type="entry name" value="Cell_wall_hydrolase_SleB"/>
</dbReference>
<evidence type="ECO:0000313" key="5">
    <source>
        <dbReference type="EMBL" id="MDE5411950.1"/>
    </source>
</evidence>
<dbReference type="SUPFAM" id="SSF47090">
    <property type="entry name" value="PGBD-like"/>
    <property type="match status" value="1"/>
</dbReference>
<feature type="domain" description="Peptidoglycan binding-like" evidence="3">
    <location>
        <begin position="40"/>
        <end position="96"/>
    </location>
</feature>
<feature type="compositionally biased region" description="Low complexity" evidence="1">
    <location>
        <begin position="206"/>
        <end position="215"/>
    </location>
</feature>
<dbReference type="InterPro" id="IPR036366">
    <property type="entry name" value="PGBDSf"/>
</dbReference>
<dbReference type="InterPro" id="IPR042047">
    <property type="entry name" value="SleB_dom1"/>
</dbReference>
<name>A0ABT5V932_9BACI</name>
<feature type="compositionally biased region" description="Acidic residues" evidence="1">
    <location>
        <begin position="217"/>
        <end position="244"/>
    </location>
</feature>
<proteinExistence type="predicted"/>
<dbReference type="Proteomes" id="UP001148125">
    <property type="component" value="Unassembled WGS sequence"/>
</dbReference>
<protein>
    <submittedName>
        <fullName evidence="5">Cell wall hydrolase</fullName>
    </submittedName>
</protein>
<reference evidence="5" key="1">
    <citation type="submission" date="2024-05" db="EMBL/GenBank/DDBJ databases">
        <title>Alkalihalobacillus sp. strain MEB203 novel alkaliphilic bacterium from Lonar Lake, India.</title>
        <authorList>
            <person name="Joshi A."/>
            <person name="Thite S."/>
            <person name="Mengade P."/>
        </authorList>
    </citation>
    <scope>NUCLEOTIDE SEQUENCE</scope>
    <source>
        <strain evidence="5">MEB 203</strain>
    </source>
</reference>
<keyword evidence="2" id="KW-0732">Signal</keyword>
<feature type="signal peptide" evidence="2">
    <location>
        <begin position="1"/>
        <end position="29"/>
    </location>
</feature>
<dbReference type="EMBL" id="JAOTPO010000001">
    <property type="protein sequence ID" value="MDE5411950.1"/>
    <property type="molecule type" value="Genomic_DNA"/>
</dbReference>
<dbReference type="Pfam" id="PF07486">
    <property type="entry name" value="Hydrolase_2"/>
    <property type="match status" value="1"/>
</dbReference>
<organism evidence="5 6">
    <name type="scientific">Alkalihalobacterium chitinilyticum</name>
    <dbReference type="NCBI Taxonomy" id="2980103"/>
    <lineage>
        <taxon>Bacteria</taxon>
        <taxon>Bacillati</taxon>
        <taxon>Bacillota</taxon>
        <taxon>Bacilli</taxon>
        <taxon>Bacillales</taxon>
        <taxon>Bacillaceae</taxon>
        <taxon>Alkalihalobacterium</taxon>
    </lineage>
</organism>
<feature type="region of interest" description="Disordered" evidence="1">
    <location>
        <begin position="117"/>
        <end position="255"/>
    </location>
</feature>
<feature type="compositionally biased region" description="Pro residues" evidence="1">
    <location>
        <begin position="196"/>
        <end position="205"/>
    </location>
</feature>
<dbReference type="Pfam" id="PF01471">
    <property type="entry name" value="PG_binding_1"/>
    <property type="match status" value="1"/>
</dbReference>
<dbReference type="GO" id="GO:0016787">
    <property type="term" value="F:hydrolase activity"/>
    <property type="evidence" value="ECO:0007669"/>
    <property type="project" value="UniProtKB-KW"/>
</dbReference>
<comment type="caution">
    <text evidence="5">The sequence shown here is derived from an EMBL/GenBank/DDBJ whole genome shotgun (WGS) entry which is preliminary data.</text>
</comment>